<accession>A0A812YD48</accession>
<feature type="domain" description="USP" evidence="9">
    <location>
        <begin position="403"/>
        <end position="757"/>
    </location>
</feature>
<feature type="compositionally biased region" description="Basic residues" evidence="8">
    <location>
        <begin position="176"/>
        <end position="191"/>
    </location>
</feature>
<dbReference type="CDD" id="cd02674">
    <property type="entry name" value="Peptidase_C19R"/>
    <property type="match status" value="1"/>
</dbReference>
<dbReference type="Proteomes" id="UP000649617">
    <property type="component" value="Unassembled WGS sequence"/>
</dbReference>
<evidence type="ECO:0000313" key="10">
    <source>
        <dbReference type="EMBL" id="CAE7775760.1"/>
    </source>
</evidence>
<keyword evidence="7" id="KW-0788">Thiol protease</keyword>
<protein>
    <recommendedName>
        <fullName evidence="3">ubiquitinyl hydrolase 1</fullName>
        <ecNumber evidence="3">3.4.19.12</ecNumber>
    </recommendedName>
</protein>
<keyword evidence="11" id="KW-1185">Reference proteome</keyword>
<dbReference type="GO" id="GO:0006508">
    <property type="term" value="P:proteolysis"/>
    <property type="evidence" value="ECO:0007669"/>
    <property type="project" value="UniProtKB-KW"/>
</dbReference>
<evidence type="ECO:0000256" key="6">
    <source>
        <dbReference type="ARBA" id="ARBA00022801"/>
    </source>
</evidence>
<comment type="similarity">
    <text evidence="2">Belongs to the peptidase C19 family.</text>
</comment>
<evidence type="ECO:0000259" key="9">
    <source>
        <dbReference type="PROSITE" id="PS50235"/>
    </source>
</evidence>
<evidence type="ECO:0000256" key="7">
    <source>
        <dbReference type="ARBA" id="ARBA00022807"/>
    </source>
</evidence>
<evidence type="ECO:0000256" key="4">
    <source>
        <dbReference type="ARBA" id="ARBA00022670"/>
    </source>
</evidence>
<feature type="compositionally biased region" description="Basic and acidic residues" evidence="8">
    <location>
        <begin position="518"/>
        <end position="532"/>
    </location>
</feature>
<keyword evidence="4" id="KW-0645">Protease</keyword>
<dbReference type="PROSITE" id="PS50235">
    <property type="entry name" value="USP_3"/>
    <property type="match status" value="1"/>
</dbReference>
<dbReference type="GO" id="GO:0016579">
    <property type="term" value="P:protein deubiquitination"/>
    <property type="evidence" value="ECO:0007669"/>
    <property type="project" value="InterPro"/>
</dbReference>
<dbReference type="EC" id="3.4.19.12" evidence="3"/>
<reference evidence="10" key="1">
    <citation type="submission" date="2021-02" db="EMBL/GenBank/DDBJ databases">
        <authorList>
            <person name="Dougan E. K."/>
            <person name="Rhodes N."/>
            <person name="Thang M."/>
            <person name="Chan C."/>
        </authorList>
    </citation>
    <scope>NUCLEOTIDE SEQUENCE</scope>
</reference>
<dbReference type="Pfam" id="PF00443">
    <property type="entry name" value="UCH"/>
    <property type="match status" value="1"/>
</dbReference>
<dbReference type="InterPro" id="IPR001394">
    <property type="entry name" value="Peptidase_C19_UCH"/>
</dbReference>
<feature type="region of interest" description="Disordered" evidence="8">
    <location>
        <begin position="159"/>
        <end position="197"/>
    </location>
</feature>
<name>A0A812YD48_SYMPI</name>
<dbReference type="InterPro" id="IPR028889">
    <property type="entry name" value="USP"/>
</dbReference>
<feature type="compositionally biased region" description="Pro residues" evidence="8">
    <location>
        <begin position="10"/>
        <end position="29"/>
    </location>
</feature>
<gene>
    <name evidence="10" type="primary">Usp8</name>
    <name evidence="10" type="ORF">SPIL2461_LOCUS22959</name>
</gene>
<dbReference type="Gene3D" id="3.90.70.10">
    <property type="entry name" value="Cysteine proteinases"/>
    <property type="match status" value="1"/>
</dbReference>
<dbReference type="AlphaFoldDB" id="A0A812YD48"/>
<evidence type="ECO:0000256" key="8">
    <source>
        <dbReference type="SAM" id="MobiDB-lite"/>
    </source>
</evidence>
<evidence type="ECO:0000256" key="3">
    <source>
        <dbReference type="ARBA" id="ARBA00012759"/>
    </source>
</evidence>
<dbReference type="OrthoDB" id="292964at2759"/>
<feature type="region of interest" description="Disordered" evidence="8">
    <location>
        <begin position="518"/>
        <end position="538"/>
    </location>
</feature>
<feature type="region of interest" description="Disordered" evidence="8">
    <location>
        <begin position="1"/>
        <end position="42"/>
    </location>
</feature>
<evidence type="ECO:0000256" key="2">
    <source>
        <dbReference type="ARBA" id="ARBA00009085"/>
    </source>
</evidence>
<dbReference type="InterPro" id="IPR038765">
    <property type="entry name" value="Papain-like_cys_pep_sf"/>
</dbReference>
<comment type="catalytic activity">
    <reaction evidence="1">
        <text>Thiol-dependent hydrolysis of ester, thioester, amide, peptide and isopeptide bonds formed by the C-terminal Gly of ubiquitin (a 76-residue protein attached to proteins as an intracellular targeting signal).</text>
        <dbReference type="EC" id="3.4.19.12"/>
    </reaction>
</comment>
<evidence type="ECO:0000256" key="5">
    <source>
        <dbReference type="ARBA" id="ARBA00022786"/>
    </source>
</evidence>
<evidence type="ECO:0000256" key="1">
    <source>
        <dbReference type="ARBA" id="ARBA00000707"/>
    </source>
</evidence>
<evidence type="ECO:0000313" key="11">
    <source>
        <dbReference type="Proteomes" id="UP000649617"/>
    </source>
</evidence>
<dbReference type="PROSITE" id="PS00972">
    <property type="entry name" value="USP_1"/>
    <property type="match status" value="1"/>
</dbReference>
<dbReference type="EMBL" id="CAJNIZ010047781">
    <property type="protein sequence ID" value="CAE7775760.1"/>
    <property type="molecule type" value="Genomic_DNA"/>
</dbReference>
<dbReference type="SUPFAM" id="SSF54001">
    <property type="entry name" value="Cysteine proteinases"/>
    <property type="match status" value="1"/>
</dbReference>
<dbReference type="InterPro" id="IPR018200">
    <property type="entry name" value="USP_CS"/>
</dbReference>
<organism evidence="10 11">
    <name type="scientific">Symbiodinium pilosum</name>
    <name type="common">Dinoflagellate</name>
    <dbReference type="NCBI Taxonomy" id="2952"/>
    <lineage>
        <taxon>Eukaryota</taxon>
        <taxon>Sar</taxon>
        <taxon>Alveolata</taxon>
        <taxon>Dinophyceae</taxon>
        <taxon>Suessiales</taxon>
        <taxon>Symbiodiniaceae</taxon>
        <taxon>Symbiodinium</taxon>
    </lineage>
</organism>
<dbReference type="InterPro" id="IPR050185">
    <property type="entry name" value="Ub_carboxyl-term_hydrolase"/>
</dbReference>
<dbReference type="PANTHER" id="PTHR21646">
    <property type="entry name" value="UBIQUITIN CARBOXYL-TERMINAL HYDROLASE"/>
    <property type="match status" value="1"/>
</dbReference>
<proteinExistence type="inferred from homology"/>
<keyword evidence="6" id="KW-0378">Hydrolase</keyword>
<dbReference type="PANTHER" id="PTHR21646:SF24">
    <property type="entry name" value="UBIQUITIN CARBOXYL-TERMINAL HYDROLASE"/>
    <property type="match status" value="1"/>
</dbReference>
<sequence length="811" mass="91366">MSGTEAAFPPAAPLPPGLGGAKPPPPVPPVASVAKTKPPPPLPGWIKQALQHGESSTLDLFVGMPGPPALPNLAPLSPLPSLTASGEHRLLGCRLPKGDSTSEEPRCLAPFLLQAGHAHSGKGWNRMQRVMHTAIRSCHCSNAPGKRCEAQTMWTVKPLTRRHRCSARRPQGSSAPRKRRNRHQPKKRNRWKQSWQRPNLQRRSLHLLLSRPSQRQRVFLLRYRLKRHELQSRQGESVDSCRSGRDSLPELLGPATLQQVGLQQRFKPLRQRITGKATGDVPNAETISLPETGQATVKGHETATLVDAQVSAVCLAGLNYWLASGCLNVWVMPHQLKRPDPKCQRSRVLAAAYDCRGAMDTRRAMEALVCWARTRLTSPNLEVDSSLWCSGLTLEFRFAGGLVGLVNMGNTCFMNAGLQCLSHIEPISAYFLTGKYAEELNPSNPFGTGGHLAKGFAKLQEMLWQRRSRTHSPSQLYGTLSKFARHLFRDSDQQDAQELLAYLLDGLHEDLNLVKVERKESHRKKESEPKVDSDEEDERMAQLEREKGEEYVAALTWMKHLMRHKSVLVDLFQGQLRSRLTCITCGHQSKTFDPYLYIALPVHYGMNNLQDALMHFLKEEHLTGDERWRCPKCKKRVDSIKKIDLWKLPPVLLVHLKRFEFDTSTCRFRKINVRLRTPLSIDLSSFVSSPQKGSMVYDVIAVANHIGNAGRGHYTAICRHHLHNRFYHFNDTDVHEVRADDNEVITREAYLLFLMRRDMSDWEAQSVSRPEAWPHYVSRQNSAMLPAIWEAVGRKPQQPAPNAPAAALAAS</sequence>
<comment type="caution">
    <text evidence="10">The sequence shown here is derived from an EMBL/GenBank/DDBJ whole genome shotgun (WGS) entry which is preliminary data.</text>
</comment>
<dbReference type="GO" id="GO:0004843">
    <property type="term" value="F:cysteine-type deubiquitinase activity"/>
    <property type="evidence" value="ECO:0007669"/>
    <property type="project" value="UniProtKB-EC"/>
</dbReference>
<keyword evidence="5" id="KW-0833">Ubl conjugation pathway</keyword>